<feature type="region of interest" description="Disordered" evidence="1">
    <location>
        <begin position="157"/>
        <end position="198"/>
    </location>
</feature>
<sequence>MARRGSVLGVVDLSQGVGWWVNSDPKPPASPGGASAASTHIQGDDVERRQLNHGRTIATTSLDHVVWPGLSGLSPATTQSVMIASRAAALSTAAKRYQPIINQWIPRKMDGERLRGLAKPKPRKSSKDALLELEQASVQVRSLDVVRLVALSTPRQDFSGRASRPATSEASRHATSGLDRAVLPPPTPARAEPGPVFTPRRFVDEARLAKLASPQVGPQHVHL</sequence>
<protein>
    <submittedName>
        <fullName evidence="2">Uncharacterized protein</fullName>
    </submittedName>
</protein>
<accession>A0A813G4V7</accession>
<organism evidence="2 3">
    <name type="scientific">Polarella glacialis</name>
    <name type="common">Dinoflagellate</name>
    <dbReference type="NCBI Taxonomy" id="89957"/>
    <lineage>
        <taxon>Eukaryota</taxon>
        <taxon>Sar</taxon>
        <taxon>Alveolata</taxon>
        <taxon>Dinophyceae</taxon>
        <taxon>Suessiales</taxon>
        <taxon>Suessiaceae</taxon>
        <taxon>Polarella</taxon>
    </lineage>
</organism>
<comment type="caution">
    <text evidence="2">The sequence shown here is derived from an EMBL/GenBank/DDBJ whole genome shotgun (WGS) entry which is preliminary data.</text>
</comment>
<dbReference type="AlphaFoldDB" id="A0A813G4V7"/>
<evidence type="ECO:0000313" key="3">
    <source>
        <dbReference type="Proteomes" id="UP000654075"/>
    </source>
</evidence>
<evidence type="ECO:0000313" key="2">
    <source>
        <dbReference type="EMBL" id="CAE8617715.1"/>
    </source>
</evidence>
<evidence type="ECO:0000256" key="1">
    <source>
        <dbReference type="SAM" id="MobiDB-lite"/>
    </source>
</evidence>
<name>A0A813G4V7_POLGL</name>
<proteinExistence type="predicted"/>
<dbReference type="EMBL" id="CAJNNV010026262">
    <property type="protein sequence ID" value="CAE8617715.1"/>
    <property type="molecule type" value="Genomic_DNA"/>
</dbReference>
<dbReference type="Proteomes" id="UP000654075">
    <property type="component" value="Unassembled WGS sequence"/>
</dbReference>
<reference evidence="2" key="1">
    <citation type="submission" date="2021-02" db="EMBL/GenBank/DDBJ databases">
        <authorList>
            <person name="Dougan E. K."/>
            <person name="Rhodes N."/>
            <person name="Thang M."/>
            <person name="Chan C."/>
        </authorList>
    </citation>
    <scope>NUCLEOTIDE SEQUENCE</scope>
</reference>
<keyword evidence="3" id="KW-1185">Reference proteome</keyword>
<gene>
    <name evidence="2" type="ORF">PGLA1383_LOCUS35375</name>
</gene>